<sequence>MGNAKVVADAELLLGLNVRAVRPTNKAPPSLRSAMPFQRPKPITPATPLKSVLVTIYKSPKKLKCTL</sequence>
<dbReference type="Proteomes" id="UP000828390">
    <property type="component" value="Unassembled WGS sequence"/>
</dbReference>
<gene>
    <name evidence="1" type="ORF">DPMN_107596</name>
</gene>
<evidence type="ECO:0000313" key="1">
    <source>
        <dbReference type="EMBL" id="KAH3834275.1"/>
    </source>
</evidence>
<comment type="caution">
    <text evidence="1">The sequence shown here is derived from an EMBL/GenBank/DDBJ whole genome shotgun (WGS) entry which is preliminary data.</text>
</comment>
<dbReference type="AlphaFoldDB" id="A0A9D4K705"/>
<evidence type="ECO:0000313" key="2">
    <source>
        <dbReference type="Proteomes" id="UP000828390"/>
    </source>
</evidence>
<accession>A0A9D4K705</accession>
<reference evidence="1" key="2">
    <citation type="submission" date="2020-11" db="EMBL/GenBank/DDBJ databases">
        <authorList>
            <person name="McCartney M.A."/>
            <person name="Auch B."/>
            <person name="Kono T."/>
            <person name="Mallez S."/>
            <person name="Becker A."/>
            <person name="Gohl D.M."/>
            <person name="Silverstein K.A.T."/>
            <person name="Koren S."/>
            <person name="Bechman K.B."/>
            <person name="Herman A."/>
            <person name="Abrahante J.E."/>
            <person name="Garbe J."/>
        </authorList>
    </citation>
    <scope>NUCLEOTIDE SEQUENCE</scope>
    <source>
        <strain evidence="1">Duluth1</strain>
        <tissue evidence="1">Whole animal</tissue>
    </source>
</reference>
<reference evidence="1" key="1">
    <citation type="journal article" date="2019" name="bioRxiv">
        <title>The Genome of the Zebra Mussel, Dreissena polymorpha: A Resource for Invasive Species Research.</title>
        <authorList>
            <person name="McCartney M.A."/>
            <person name="Auch B."/>
            <person name="Kono T."/>
            <person name="Mallez S."/>
            <person name="Zhang Y."/>
            <person name="Obille A."/>
            <person name="Becker A."/>
            <person name="Abrahante J.E."/>
            <person name="Garbe J."/>
            <person name="Badalamenti J.P."/>
            <person name="Herman A."/>
            <person name="Mangelson H."/>
            <person name="Liachko I."/>
            <person name="Sullivan S."/>
            <person name="Sone E.D."/>
            <person name="Koren S."/>
            <person name="Silverstein K.A.T."/>
            <person name="Beckman K.B."/>
            <person name="Gohl D.M."/>
        </authorList>
    </citation>
    <scope>NUCLEOTIDE SEQUENCE</scope>
    <source>
        <strain evidence="1">Duluth1</strain>
        <tissue evidence="1">Whole animal</tissue>
    </source>
</reference>
<dbReference type="EMBL" id="JAIWYP010000004">
    <property type="protein sequence ID" value="KAH3834275.1"/>
    <property type="molecule type" value="Genomic_DNA"/>
</dbReference>
<organism evidence="1 2">
    <name type="scientific">Dreissena polymorpha</name>
    <name type="common">Zebra mussel</name>
    <name type="synonym">Mytilus polymorpha</name>
    <dbReference type="NCBI Taxonomy" id="45954"/>
    <lineage>
        <taxon>Eukaryota</taxon>
        <taxon>Metazoa</taxon>
        <taxon>Spiralia</taxon>
        <taxon>Lophotrochozoa</taxon>
        <taxon>Mollusca</taxon>
        <taxon>Bivalvia</taxon>
        <taxon>Autobranchia</taxon>
        <taxon>Heteroconchia</taxon>
        <taxon>Euheterodonta</taxon>
        <taxon>Imparidentia</taxon>
        <taxon>Neoheterodontei</taxon>
        <taxon>Myida</taxon>
        <taxon>Dreissenoidea</taxon>
        <taxon>Dreissenidae</taxon>
        <taxon>Dreissena</taxon>
    </lineage>
</organism>
<name>A0A9D4K705_DREPO</name>
<protein>
    <submittedName>
        <fullName evidence="1">Uncharacterized protein</fullName>
    </submittedName>
</protein>
<keyword evidence="2" id="KW-1185">Reference proteome</keyword>
<proteinExistence type="predicted"/>